<evidence type="ECO:0000313" key="7">
    <source>
        <dbReference type="Proteomes" id="UP001185069"/>
    </source>
</evidence>
<dbReference type="PANTHER" id="PTHR30055">
    <property type="entry name" value="HTH-TYPE TRANSCRIPTIONAL REGULATOR RUTR"/>
    <property type="match status" value="1"/>
</dbReference>
<dbReference type="InterPro" id="IPR009057">
    <property type="entry name" value="Homeodomain-like_sf"/>
</dbReference>
<evidence type="ECO:0000313" key="6">
    <source>
        <dbReference type="EMBL" id="MDR6270997.1"/>
    </source>
</evidence>
<evidence type="ECO:0000256" key="3">
    <source>
        <dbReference type="ARBA" id="ARBA00023163"/>
    </source>
</evidence>
<keyword evidence="1" id="KW-0805">Transcription regulation</keyword>
<dbReference type="PANTHER" id="PTHR30055:SF234">
    <property type="entry name" value="HTH-TYPE TRANSCRIPTIONAL REGULATOR BETI"/>
    <property type="match status" value="1"/>
</dbReference>
<proteinExistence type="predicted"/>
<evidence type="ECO:0000256" key="2">
    <source>
        <dbReference type="ARBA" id="ARBA00023125"/>
    </source>
</evidence>
<sequence>MTSFRATRRAAGRERVLAAGLGVLEREGLDAVTVRRIAAELDCTAPLIYQHFTNKDELLGEIVAQGFDRLAERSRAAAVGHPTERLFRAAREYVDSALASPHLYRLMMDTSVLDAGRRSRAASRIARDTEALLGDWAVEGCRALDVRRAAELLWAVLHGVVQIAVLTGMEPSESRRLAEAGVTSLLAGLTANPPADLVRSVRQAEPESATNPKY</sequence>
<protein>
    <submittedName>
        <fullName evidence="6">AcrR family transcriptional regulator</fullName>
    </submittedName>
</protein>
<dbReference type="Gene3D" id="1.10.357.10">
    <property type="entry name" value="Tetracycline Repressor, domain 2"/>
    <property type="match status" value="1"/>
</dbReference>
<dbReference type="InterPro" id="IPR050109">
    <property type="entry name" value="HTH-type_TetR-like_transc_reg"/>
</dbReference>
<dbReference type="EMBL" id="JAVDQF010000001">
    <property type="protein sequence ID" value="MDR6270997.1"/>
    <property type="molecule type" value="Genomic_DNA"/>
</dbReference>
<evidence type="ECO:0000256" key="4">
    <source>
        <dbReference type="PROSITE-ProRule" id="PRU00335"/>
    </source>
</evidence>
<dbReference type="SUPFAM" id="SSF46689">
    <property type="entry name" value="Homeodomain-like"/>
    <property type="match status" value="1"/>
</dbReference>
<evidence type="ECO:0000256" key="1">
    <source>
        <dbReference type="ARBA" id="ARBA00023015"/>
    </source>
</evidence>
<dbReference type="PROSITE" id="PS50977">
    <property type="entry name" value="HTH_TETR_2"/>
    <property type="match status" value="1"/>
</dbReference>
<reference evidence="6 7" key="1">
    <citation type="submission" date="2023-07" db="EMBL/GenBank/DDBJ databases">
        <title>Sequencing the genomes of 1000 actinobacteria strains.</title>
        <authorList>
            <person name="Klenk H.-P."/>
        </authorList>
    </citation>
    <scope>NUCLEOTIDE SEQUENCE [LARGE SCALE GENOMIC DNA]</scope>
    <source>
        <strain evidence="6 7">DSM 14555</strain>
    </source>
</reference>
<comment type="caution">
    <text evidence="6">The sequence shown here is derived from an EMBL/GenBank/DDBJ whole genome shotgun (WGS) entry which is preliminary data.</text>
</comment>
<feature type="DNA-binding region" description="H-T-H motif" evidence="4">
    <location>
        <begin position="33"/>
        <end position="52"/>
    </location>
</feature>
<evidence type="ECO:0000259" key="5">
    <source>
        <dbReference type="PROSITE" id="PS50977"/>
    </source>
</evidence>
<gene>
    <name evidence="6" type="ORF">JOE69_003235</name>
</gene>
<keyword evidence="3" id="KW-0804">Transcription</keyword>
<keyword evidence="2 4" id="KW-0238">DNA-binding</keyword>
<dbReference type="Pfam" id="PF00440">
    <property type="entry name" value="TetR_N"/>
    <property type="match status" value="1"/>
</dbReference>
<dbReference type="RefSeq" id="WP_309800493.1">
    <property type="nucleotide sequence ID" value="NZ_BAAAHY010000006.1"/>
</dbReference>
<name>A0ABU1JEZ4_9MICC</name>
<dbReference type="Gene3D" id="1.10.10.60">
    <property type="entry name" value="Homeodomain-like"/>
    <property type="match status" value="1"/>
</dbReference>
<dbReference type="InterPro" id="IPR001647">
    <property type="entry name" value="HTH_TetR"/>
</dbReference>
<dbReference type="Pfam" id="PF13305">
    <property type="entry name" value="TetR_C_33"/>
    <property type="match status" value="1"/>
</dbReference>
<dbReference type="InterPro" id="IPR036271">
    <property type="entry name" value="Tet_transcr_reg_TetR-rel_C_sf"/>
</dbReference>
<organism evidence="6 7">
    <name type="scientific">Arthrobacter russicus</name>
    <dbReference type="NCBI Taxonomy" id="172040"/>
    <lineage>
        <taxon>Bacteria</taxon>
        <taxon>Bacillati</taxon>
        <taxon>Actinomycetota</taxon>
        <taxon>Actinomycetes</taxon>
        <taxon>Micrococcales</taxon>
        <taxon>Micrococcaceae</taxon>
        <taxon>Arthrobacter</taxon>
    </lineage>
</organism>
<dbReference type="SUPFAM" id="SSF48498">
    <property type="entry name" value="Tetracyclin repressor-like, C-terminal domain"/>
    <property type="match status" value="1"/>
</dbReference>
<keyword evidence="7" id="KW-1185">Reference proteome</keyword>
<accession>A0ABU1JEZ4</accession>
<feature type="domain" description="HTH tetR-type" evidence="5">
    <location>
        <begin position="10"/>
        <end position="70"/>
    </location>
</feature>
<dbReference type="Proteomes" id="UP001185069">
    <property type="component" value="Unassembled WGS sequence"/>
</dbReference>
<dbReference type="InterPro" id="IPR025996">
    <property type="entry name" value="MT1864/Rv1816-like_C"/>
</dbReference>